<dbReference type="GO" id="GO:0016746">
    <property type="term" value="F:acyltransferase activity"/>
    <property type="evidence" value="ECO:0007669"/>
    <property type="project" value="UniProtKB-KW"/>
</dbReference>
<dbReference type="Proteomes" id="UP001595593">
    <property type="component" value="Unassembled WGS sequence"/>
</dbReference>
<feature type="transmembrane region" description="Helical" evidence="1">
    <location>
        <begin position="145"/>
        <end position="164"/>
    </location>
</feature>
<feature type="transmembrane region" description="Helical" evidence="1">
    <location>
        <begin position="322"/>
        <end position="342"/>
    </location>
</feature>
<dbReference type="RefSeq" id="WP_379595340.1">
    <property type="nucleotide sequence ID" value="NZ_JBHRTN010000008.1"/>
</dbReference>
<dbReference type="PANTHER" id="PTHR36927:SF1">
    <property type="entry name" value="MDO-LIKE PROTEIN"/>
    <property type="match status" value="1"/>
</dbReference>
<keyword evidence="4" id="KW-1185">Reference proteome</keyword>
<reference evidence="4" key="1">
    <citation type="journal article" date="2019" name="Int. J. Syst. Evol. Microbiol.">
        <title>The Global Catalogue of Microorganisms (GCM) 10K type strain sequencing project: providing services to taxonomists for standard genome sequencing and annotation.</title>
        <authorList>
            <consortium name="The Broad Institute Genomics Platform"/>
            <consortium name="The Broad Institute Genome Sequencing Center for Infectious Disease"/>
            <person name="Wu L."/>
            <person name="Ma J."/>
        </authorList>
    </citation>
    <scope>NUCLEOTIDE SEQUENCE [LARGE SCALE GENOMIC DNA]</scope>
    <source>
        <strain evidence="4">KCTC 52094</strain>
    </source>
</reference>
<feature type="transmembrane region" description="Helical" evidence="1">
    <location>
        <begin position="66"/>
        <end position="83"/>
    </location>
</feature>
<feature type="domain" description="Acyltransferase 3" evidence="2">
    <location>
        <begin position="17"/>
        <end position="363"/>
    </location>
</feature>
<evidence type="ECO:0000313" key="4">
    <source>
        <dbReference type="Proteomes" id="UP001595593"/>
    </source>
</evidence>
<name>A0ABV7G1C8_9PROT</name>
<sequence>MARTSPDPVAPPAQRWDYLDQLRAILMLVGIPYHVGLIYASHAAWIIDSPDESMLVTGFLQFSHTFRMPVFFLLAGFFSMLMIRRQGVGRWFQGRLWRVGVPLLTSLLLISPLIVLATATAQGGFGYALAGLLAEARHPTENWTVHLWFLIYLLAYCGLLALVWQMRGPLRLEWAIGAAQDALERRPWLGWLGLFGLGIATLGTAVVAAALEASYLLGNIMIPALFMADLLVFLAGALLALRLSWLEHFTRPRPVIWVLAVVAATVMSVTQPEETAIARIVTYFLMPIVGVLAAHVLFSAARMWLDRSTAFSREMVQGAMSMYLVHVVFVCWLGLAFLYVPLPALVEFALITVVAFAASWGFHRLVRRSPLLALLFNGVRPAVRAPTLAAAPGQVRGNEAS</sequence>
<evidence type="ECO:0000313" key="3">
    <source>
        <dbReference type="EMBL" id="MFC3124915.1"/>
    </source>
</evidence>
<keyword evidence="3" id="KW-0808">Transferase</keyword>
<feature type="transmembrane region" description="Helical" evidence="1">
    <location>
        <begin position="217"/>
        <end position="241"/>
    </location>
</feature>
<keyword evidence="1" id="KW-0812">Transmembrane</keyword>
<accession>A0ABV7G1C8</accession>
<feature type="transmembrane region" description="Helical" evidence="1">
    <location>
        <begin position="188"/>
        <end position="211"/>
    </location>
</feature>
<dbReference type="PANTHER" id="PTHR36927">
    <property type="entry name" value="BLR4337 PROTEIN"/>
    <property type="match status" value="1"/>
</dbReference>
<feature type="transmembrane region" description="Helical" evidence="1">
    <location>
        <begin position="276"/>
        <end position="301"/>
    </location>
</feature>
<organism evidence="3 4">
    <name type="scientific">Teichococcus globiformis</name>
    <dbReference type="NCBI Taxonomy" id="2307229"/>
    <lineage>
        <taxon>Bacteria</taxon>
        <taxon>Pseudomonadati</taxon>
        <taxon>Pseudomonadota</taxon>
        <taxon>Alphaproteobacteria</taxon>
        <taxon>Acetobacterales</taxon>
        <taxon>Roseomonadaceae</taxon>
        <taxon>Roseomonas</taxon>
    </lineage>
</organism>
<evidence type="ECO:0000259" key="2">
    <source>
        <dbReference type="Pfam" id="PF01757"/>
    </source>
</evidence>
<proteinExistence type="predicted"/>
<gene>
    <name evidence="3" type="ORF">ACFOD4_07580</name>
</gene>
<feature type="transmembrane region" description="Helical" evidence="1">
    <location>
        <begin position="103"/>
        <end position="125"/>
    </location>
</feature>
<feature type="transmembrane region" description="Helical" evidence="1">
    <location>
        <begin position="253"/>
        <end position="270"/>
    </location>
</feature>
<dbReference type="InterPro" id="IPR050623">
    <property type="entry name" value="Glucan_succinyl_AcylTrfase"/>
</dbReference>
<feature type="transmembrane region" description="Helical" evidence="1">
    <location>
        <begin position="348"/>
        <end position="366"/>
    </location>
</feature>
<dbReference type="Pfam" id="PF01757">
    <property type="entry name" value="Acyl_transf_3"/>
    <property type="match status" value="1"/>
</dbReference>
<protein>
    <submittedName>
        <fullName evidence="3">Acyltransferase family protein</fullName>
    </submittedName>
</protein>
<feature type="transmembrane region" description="Helical" evidence="1">
    <location>
        <begin position="24"/>
        <end position="46"/>
    </location>
</feature>
<dbReference type="InterPro" id="IPR002656">
    <property type="entry name" value="Acyl_transf_3_dom"/>
</dbReference>
<keyword evidence="1" id="KW-0472">Membrane</keyword>
<evidence type="ECO:0000256" key="1">
    <source>
        <dbReference type="SAM" id="Phobius"/>
    </source>
</evidence>
<keyword evidence="3" id="KW-0012">Acyltransferase</keyword>
<comment type="caution">
    <text evidence="3">The sequence shown here is derived from an EMBL/GenBank/DDBJ whole genome shotgun (WGS) entry which is preliminary data.</text>
</comment>
<keyword evidence="1" id="KW-1133">Transmembrane helix</keyword>
<dbReference type="EMBL" id="JBHRTN010000008">
    <property type="protein sequence ID" value="MFC3124915.1"/>
    <property type="molecule type" value="Genomic_DNA"/>
</dbReference>